<feature type="compositionally biased region" description="Basic residues" evidence="1">
    <location>
        <begin position="39"/>
        <end position="51"/>
    </location>
</feature>
<dbReference type="InterPro" id="IPR012337">
    <property type="entry name" value="RNaseH-like_sf"/>
</dbReference>
<keyword evidence="4" id="KW-1185">Reference proteome</keyword>
<dbReference type="GO" id="GO:0004803">
    <property type="term" value="F:transposase activity"/>
    <property type="evidence" value="ECO:0007669"/>
    <property type="project" value="InterPro"/>
</dbReference>
<sequence length="241" mass="27210">MGDSTYGGQSILGLLPPNCDLTSRTTLDARLYEAPPPHKPGRPGRPRRRGQKLPPPKEMLSKGGRQIKLSVYGRTQTARVAEAEARLHAVPERPVKIVAVEALSGGRGREAFYSTVAEARAEDVLRWYSMRWSVEVTFHDSKQYLGFEEPQGWSERAVERTAPMAMLLYTLIVHWYVSEGHREARLRIPPWYTRKSRPSFADMLSALKRLSLQQRISASGLGRRGSKKMFQLLENLINLAA</sequence>
<dbReference type="InterPro" id="IPR002559">
    <property type="entry name" value="Transposase_11"/>
</dbReference>
<protein>
    <recommendedName>
        <fullName evidence="2">Transposase IS4-like domain-containing protein</fullName>
    </recommendedName>
</protein>
<dbReference type="SUPFAM" id="SSF53098">
    <property type="entry name" value="Ribonuclease H-like"/>
    <property type="match status" value="1"/>
</dbReference>
<organism evidence="3 4">
    <name type="scientific">Thermogutta terrifontis</name>
    <dbReference type="NCBI Taxonomy" id="1331910"/>
    <lineage>
        <taxon>Bacteria</taxon>
        <taxon>Pseudomonadati</taxon>
        <taxon>Planctomycetota</taxon>
        <taxon>Planctomycetia</taxon>
        <taxon>Pirellulales</taxon>
        <taxon>Thermoguttaceae</taxon>
        <taxon>Thermogutta</taxon>
    </lineage>
</organism>
<gene>
    <name evidence="3" type="ORF">THTE_2933</name>
</gene>
<dbReference type="KEGG" id="ttf:THTE_2933"/>
<dbReference type="OrthoDB" id="264094at2"/>
<feature type="region of interest" description="Disordered" evidence="1">
    <location>
        <begin position="25"/>
        <end position="60"/>
    </location>
</feature>
<proteinExistence type="predicted"/>
<evidence type="ECO:0000313" key="4">
    <source>
        <dbReference type="Proteomes" id="UP000215086"/>
    </source>
</evidence>
<evidence type="ECO:0000256" key="1">
    <source>
        <dbReference type="SAM" id="MobiDB-lite"/>
    </source>
</evidence>
<evidence type="ECO:0000313" key="3">
    <source>
        <dbReference type="EMBL" id="ASV75535.1"/>
    </source>
</evidence>
<dbReference type="RefSeq" id="WP_095415567.1">
    <property type="nucleotide sequence ID" value="NZ_CP018477.1"/>
</dbReference>
<dbReference type="GO" id="GO:0003677">
    <property type="term" value="F:DNA binding"/>
    <property type="evidence" value="ECO:0007669"/>
    <property type="project" value="InterPro"/>
</dbReference>
<dbReference type="Pfam" id="PF01609">
    <property type="entry name" value="DDE_Tnp_1"/>
    <property type="match status" value="1"/>
</dbReference>
<accession>A0A286RHU4</accession>
<dbReference type="EMBL" id="CP018477">
    <property type="protein sequence ID" value="ASV75535.1"/>
    <property type="molecule type" value="Genomic_DNA"/>
</dbReference>
<evidence type="ECO:0000259" key="2">
    <source>
        <dbReference type="Pfam" id="PF01609"/>
    </source>
</evidence>
<dbReference type="Proteomes" id="UP000215086">
    <property type="component" value="Chromosome"/>
</dbReference>
<dbReference type="GO" id="GO:0006313">
    <property type="term" value="P:DNA transposition"/>
    <property type="evidence" value="ECO:0007669"/>
    <property type="project" value="InterPro"/>
</dbReference>
<dbReference type="AlphaFoldDB" id="A0A286RHU4"/>
<name>A0A286RHU4_9BACT</name>
<feature type="domain" description="Transposase IS4-like" evidence="2">
    <location>
        <begin position="2"/>
        <end position="170"/>
    </location>
</feature>
<reference evidence="3 4" key="1">
    <citation type="journal article" name="Front. Microbiol.">
        <title>Sugar Metabolism of the First Thermophilic Planctomycete Thermogutta terrifontis: Comparative Genomic and Transcriptomic Approaches.</title>
        <authorList>
            <person name="Elcheninov A.G."/>
            <person name="Menzel P."/>
            <person name="Gudbergsdottir S.R."/>
            <person name="Slesarev A.I."/>
            <person name="Kadnikov V.V."/>
            <person name="Krogh A."/>
            <person name="Bonch-Osmolovskaya E.A."/>
            <person name="Peng X."/>
            <person name="Kublanov I.V."/>
        </authorList>
    </citation>
    <scope>NUCLEOTIDE SEQUENCE [LARGE SCALE GENOMIC DNA]</scope>
    <source>
        <strain evidence="3 4">R1</strain>
    </source>
</reference>